<name>A0A3T0D5Q6_9FIRM</name>
<gene>
    <name evidence="8" type="primary">nuoE</name>
    <name evidence="8" type="ORF">ELD05_07000</name>
</gene>
<dbReference type="PIRSF" id="PIRSF000216">
    <property type="entry name" value="NADH_DH_24kDa"/>
    <property type="match status" value="1"/>
</dbReference>
<dbReference type="InterPro" id="IPR002023">
    <property type="entry name" value="NuoE-like"/>
</dbReference>
<organism evidence="8 9">
    <name type="scientific">Caldicellulosiruptor changbaiensis</name>
    <dbReference type="NCBI Taxonomy" id="1222016"/>
    <lineage>
        <taxon>Bacteria</taxon>
        <taxon>Bacillati</taxon>
        <taxon>Bacillota</taxon>
        <taxon>Bacillota incertae sedis</taxon>
        <taxon>Caldicellulosiruptorales</taxon>
        <taxon>Caldicellulosiruptoraceae</taxon>
        <taxon>Caldicellulosiruptor</taxon>
    </lineage>
</organism>
<accession>A0A3T0D5Q6</accession>
<keyword evidence="9" id="KW-1185">Reference proteome</keyword>
<feature type="binding site" evidence="7">
    <location>
        <position position="132"/>
    </location>
    <ligand>
        <name>[2Fe-2S] cluster</name>
        <dbReference type="ChEBI" id="CHEBI:190135"/>
    </ligand>
</feature>
<dbReference type="Gene3D" id="3.40.30.10">
    <property type="entry name" value="Glutaredoxin"/>
    <property type="match status" value="1"/>
</dbReference>
<dbReference type="Proteomes" id="UP000282930">
    <property type="component" value="Chromosome"/>
</dbReference>
<dbReference type="Gene3D" id="1.10.10.1590">
    <property type="entry name" value="NADH-quinone oxidoreductase subunit E"/>
    <property type="match status" value="1"/>
</dbReference>
<dbReference type="AlphaFoldDB" id="A0A3T0D5Q6"/>
<dbReference type="GO" id="GO:0016491">
    <property type="term" value="F:oxidoreductase activity"/>
    <property type="evidence" value="ECO:0007669"/>
    <property type="project" value="UniProtKB-KW"/>
</dbReference>
<dbReference type="Pfam" id="PF01257">
    <property type="entry name" value="2Fe-2S_thioredx"/>
    <property type="match status" value="1"/>
</dbReference>
<dbReference type="RefSeq" id="WP_011917379.1">
    <property type="nucleotide sequence ID" value="NZ_CP034791.1"/>
</dbReference>
<feature type="binding site" evidence="7">
    <location>
        <position position="128"/>
    </location>
    <ligand>
        <name>[2Fe-2S] cluster</name>
        <dbReference type="ChEBI" id="CHEBI:190135"/>
    </ligand>
</feature>
<dbReference type="PROSITE" id="PS01099">
    <property type="entry name" value="COMPLEX1_24K"/>
    <property type="match status" value="1"/>
</dbReference>
<comment type="cofactor">
    <cofactor evidence="7">
        <name>[2Fe-2S] cluster</name>
        <dbReference type="ChEBI" id="CHEBI:190135"/>
    </cofactor>
    <text evidence="7">Binds 1 [2Fe-2S] cluster.</text>
</comment>
<dbReference type="NCBIfam" id="NF005722">
    <property type="entry name" value="PRK07539.1-2"/>
    <property type="match status" value="1"/>
</dbReference>
<reference evidence="8 9" key="1">
    <citation type="submission" date="2018-12" db="EMBL/GenBank/DDBJ databases">
        <title>Genome sequence from the cellulolytic species, Caldicellulosiruptor changbaiensis.</title>
        <authorList>
            <person name="Blumer-Schuette S.E."/>
            <person name="Mendoza C."/>
        </authorList>
    </citation>
    <scope>NUCLEOTIDE SEQUENCE [LARGE SCALE GENOMIC DNA]</scope>
    <source>
        <strain evidence="8 9">CBS-Z</strain>
    </source>
</reference>
<dbReference type="GO" id="GO:0046872">
    <property type="term" value="F:metal ion binding"/>
    <property type="evidence" value="ECO:0007669"/>
    <property type="project" value="UniProtKB-KW"/>
</dbReference>
<dbReference type="FunFam" id="3.40.30.10:FF:000015">
    <property type="entry name" value="NADH-quinone oxidoreductase subunit E"/>
    <property type="match status" value="1"/>
</dbReference>
<evidence type="ECO:0000256" key="2">
    <source>
        <dbReference type="ARBA" id="ARBA00022714"/>
    </source>
</evidence>
<feature type="binding site" evidence="7">
    <location>
        <position position="92"/>
    </location>
    <ligand>
        <name>[2Fe-2S] cluster</name>
        <dbReference type="ChEBI" id="CHEBI:190135"/>
    </ligand>
</feature>
<evidence type="ECO:0000256" key="7">
    <source>
        <dbReference type="PIRSR" id="PIRSR000216-1"/>
    </source>
</evidence>
<dbReference type="InterPro" id="IPR036249">
    <property type="entry name" value="Thioredoxin-like_sf"/>
</dbReference>
<dbReference type="EC" id="1.6.5.11" evidence="8"/>
<keyword evidence="8" id="KW-0560">Oxidoreductase</keyword>
<evidence type="ECO:0000256" key="6">
    <source>
        <dbReference type="ARBA" id="ARBA00034078"/>
    </source>
</evidence>
<dbReference type="InterPro" id="IPR028431">
    <property type="entry name" value="NADP_DH_HndA-like"/>
</dbReference>
<dbReference type="PANTHER" id="PTHR43342">
    <property type="entry name" value="NADH-QUINONE OXIDOREDUCTASE, E SUBUNIT"/>
    <property type="match status" value="1"/>
</dbReference>
<evidence type="ECO:0000256" key="4">
    <source>
        <dbReference type="ARBA" id="ARBA00023004"/>
    </source>
</evidence>
<evidence type="ECO:0000313" key="8">
    <source>
        <dbReference type="EMBL" id="AZT90411.1"/>
    </source>
</evidence>
<evidence type="ECO:0000256" key="1">
    <source>
        <dbReference type="ARBA" id="ARBA00010643"/>
    </source>
</evidence>
<dbReference type="KEGG" id="ccha:ELD05_07000"/>
<dbReference type="InterPro" id="IPR041921">
    <property type="entry name" value="NuoE_N"/>
</dbReference>
<evidence type="ECO:0000256" key="3">
    <source>
        <dbReference type="ARBA" id="ARBA00022723"/>
    </source>
</evidence>
<dbReference type="GO" id="GO:0051537">
    <property type="term" value="F:2 iron, 2 sulfur cluster binding"/>
    <property type="evidence" value="ECO:0007669"/>
    <property type="project" value="UniProtKB-KW"/>
</dbReference>
<dbReference type="FunFam" id="1.10.10.1590:FF:000001">
    <property type="entry name" value="NADH-quinone oxidoreductase subunit E"/>
    <property type="match status" value="1"/>
</dbReference>
<dbReference type="InterPro" id="IPR042128">
    <property type="entry name" value="NuoE_dom"/>
</dbReference>
<feature type="binding site" evidence="7">
    <location>
        <position position="87"/>
    </location>
    <ligand>
        <name>[2Fe-2S] cluster</name>
        <dbReference type="ChEBI" id="CHEBI:190135"/>
    </ligand>
</feature>
<sequence>MSCCQGKNLTEENFKKLDEIIEKNKSRRGALIPVLHEAQELFGYLPYEVQKRIAEGLNIPMAEVYGVATFYTRFTLKPTGDHKISVCMGTACYVKGADKILDKLKELLKIDVGGTTEDGKFSIEATRCLGACGLAPVVVIDNTVYGKLAPEDIENILSRY</sequence>
<dbReference type="EMBL" id="CP034791">
    <property type="protein sequence ID" value="AZT90411.1"/>
    <property type="molecule type" value="Genomic_DNA"/>
</dbReference>
<evidence type="ECO:0000313" key="9">
    <source>
        <dbReference type="Proteomes" id="UP000282930"/>
    </source>
</evidence>
<keyword evidence="4 7" id="KW-0408">Iron</keyword>
<dbReference type="PANTHER" id="PTHR43342:SF2">
    <property type="entry name" value="POTENTIAL NAD-REDUCING HYDROGENASE SUBUNIT"/>
    <property type="match status" value="1"/>
</dbReference>
<keyword evidence="2 7" id="KW-0001">2Fe-2S</keyword>
<keyword evidence="5 7" id="KW-0411">Iron-sulfur</keyword>
<dbReference type="CDD" id="cd03064">
    <property type="entry name" value="TRX_Fd_NuoE"/>
    <property type="match status" value="1"/>
</dbReference>
<dbReference type="SUPFAM" id="SSF52833">
    <property type="entry name" value="Thioredoxin-like"/>
    <property type="match status" value="1"/>
</dbReference>
<protein>
    <submittedName>
        <fullName evidence="8">NADH-quinone oxidoreductase subunit NuoE</fullName>
        <ecNumber evidence="8">1.6.5.11</ecNumber>
    </submittedName>
</protein>
<evidence type="ECO:0000256" key="5">
    <source>
        <dbReference type="ARBA" id="ARBA00023014"/>
    </source>
</evidence>
<proteinExistence type="inferred from homology"/>
<comment type="similarity">
    <text evidence="1">Belongs to the complex I 24 kDa subunit family.</text>
</comment>
<comment type="cofactor">
    <cofactor evidence="6">
        <name>[2Fe-2S] cluster</name>
        <dbReference type="ChEBI" id="CHEBI:190135"/>
    </cofactor>
</comment>
<keyword evidence="3 7" id="KW-0479">Metal-binding</keyword>